<organism evidence="1 2">
    <name type="scientific">Immersiella caudata</name>
    <dbReference type="NCBI Taxonomy" id="314043"/>
    <lineage>
        <taxon>Eukaryota</taxon>
        <taxon>Fungi</taxon>
        <taxon>Dikarya</taxon>
        <taxon>Ascomycota</taxon>
        <taxon>Pezizomycotina</taxon>
        <taxon>Sordariomycetes</taxon>
        <taxon>Sordariomycetidae</taxon>
        <taxon>Sordariales</taxon>
        <taxon>Lasiosphaeriaceae</taxon>
        <taxon>Immersiella</taxon>
    </lineage>
</organism>
<dbReference type="AlphaFoldDB" id="A0AA40C417"/>
<gene>
    <name evidence="1" type="ORF">B0T14DRAFT_495006</name>
</gene>
<dbReference type="EMBL" id="JAULSU010000003">
    <property type="protein sequence ID" value="KAK0623543.1"/>
    <property type="molecule type" value="Genomic_DNA"/>
</dbReference>
<protein>
    <submittedName>
        <fullName evidence="1">Uncharacterized protein</fullName>
    </submittedName>
</protein>
<reference evidence="1" key="1">
    <citation type="submission" date="2023-06" db="EMBL/GenBank/DDBJ databases">
        <title>Genome-scale phylogeny and comparative genomics of the fungal order Sordariales.</title>
        <authorList>
            <consortium name="Lawrence Berkeley National Laboratory"/>
            <person name="Hensen N."/>
            <person name="Bonometti L."/>
            <person name="Westerberg I."/>
            <person name="Brannstrom I.O."/>
            <person name="Guillou S."/>
            <person name="Cros-Aarteil S."/>
            <person name="Calhoun S."/>
            <person name="Haridas S."/>
            <person name="Kuo A."/>
            <person name="Mondo S."/>
            <person name="Pangilinan J."/>
            <person name="Riley R."/>
            <person name="Labutti K."/>
            <person name="Andreopoulos B."/>
            <person name="Lipzen A."/>
            <person name="Chen C."/>
            <person name="Yanf M."/>
            <person name="Daum C."/>
            <person name="Ng V."/>
            <person name="Clum A."/>
            <person name="Steindorff A."/>
            <person name="Ohm R."/>
            <person name="Martin F."/>
            <person name="Silar P."/>
            <person name="Natvig D."/>
            <person name="Lalanne C."/>
            <person name="Gautier V."/>
            <person name="Ament-Velasquez S.L."/>
            <person name="Kruys A."/>
            <person name="Hutchinson M.I."/>
            <person name="Powell A.J."/>
            <person name="Barry K."/>
            <person name="Miller A.N."/>
            <person name="Grigoriev I.V."/>
            <person name="Debuchy R."/>
            <person name="Gladieux P."/>
            <person name="Thoren M.H."/>
            <person name="Johannesson H."/>
        </authorList>
    </citation>
    <scope>NUCLEOTIDE SEQUENCE</scope>
    <source>
        <strain evidence="1">CBS 606.72</strain>
    </source>
</reference>
<evidence type="ECO:0000313" key="1">
    <source>
        <dbReference type="EMBL" id="KAK0623543.1"/>
    </source>
</evidence>
<keyword evidence="2" id="KW-1185">Reference proteome</keyword>
<name>A0AA40C417_9PEZI</name>
<sequence>MASFFEDLYNKLFPPLSTSPPPFSTLHPSSFLLAQDDDMSTQNTKSLPPSTMDESAIVDSLIGGESVPGYFPTTPRTSMSSTISSQSDIANRLSTTAARPSIKHDAMTCHFPKPTEELNLDEMLAREPRKHTLGHWFKNGKEVRLPETTPAQQAKAFEDAKKELLRAKEEMLKLYIGKRA</sequence>
<proteinExistence type="predicted"/>
<comment type="caution">
    <text evidence="1">The sequence shown here is derived from an EMBL/GenBank/DDBJ whole genome shotgun (WGS) entry which is preliminary data.</text>
</comment>
<accession>A0AA40C417</accession>
<evidence type="ECO:0000313" key="2">
    <source>
        <dbReference type="Proteomes" id="UP001175000"/>
    </source>
</evidence>
<dbReference type="Proteomes" id="UP001175000">
    <property type="component" value="Unassembled WGS sequence"/>
</dbReference>